<keyword evidence="1" id="KW-0805">Transcription regulation</keyword>
<evidence type="ECO:0000259" key="4">
    <source>
        <dbReference type="PROSITE" id="PS50932"/>
    </source>
</evidence>
<dbReference type="GO" id="GO:0003700">
    <property type="term" value="F:DNA-binding transcription factor activity"/>
    <property type="evidence" value="ECO:0007669"/>
    <property type="project" value="TreeGrafter"/>
</dbReference>
<dbReference type="PANTHER" id="PTHR30146">
    <property type="entry name" value="LACI-RELATED TRANSCRIPTIONAL REPRESSOR"/>
    <property type="match status" value="1"/>
</dbReference>
<keyword evidence="2" id="KW-0238">DNA-binding</keyword>
<dbReference type="CDD" id="cd06267">
    <property type="entry name" value="PBP1_LacI_sugar_binding-like"/>
    <property type="match status" value="1"/>
</dbReference>
<dbReference type="SUPFAM" id="SSF53822">
    <property type="entry name" value="Periplasmic binding protein-like I"/>
    <property type="match status" value="1"/>
</dbReference>
<evidence type="ECO:0000313" key="6">
    <source>
        <dbReference type="Proteomes" id="UP000287519"/>
    </source>
</evidence>
<dbReference type="Gene3D" id="1.10.260.40">
    <property type="entry name" value="lambda repressor-like DNA-binding domains"/>
    <property type="match status" value="1"/>
</dbReference>
<evidence type="ECO:0000256" key="1">
    <source>
        <dbReference type="ARBA" id="ARBA00023015"/>
    </source>
</evidence>
<sequence length="363" mass="39468">MRMSLTTQPREIEMLDDRANAHADAERAPAGLHRRPTMADVATRAGVSRTLVSLIFSNKPGASDETRDRVLQAADELGYRLDRAARMLARGRSRTLGVLMDVHQTFQADLIGTIYAEAEAAGYEVLLSASAPTRDEHKAIEALLSHRCEGLILLGPLSEADYLRTLADRAVVTVVGRALPHTAVDTVRTADAKGIRQSVDHLVELGHREIAHVDGGADPGSPERRRAYLAAMRRHDLSNHIRIIPGQHTEEAGVAAANTLLAEDRLPTAVLAGNDRCAIGLMDVFTRAHVDVPGDISIVGYDDSHLSQLSRIDLTTVRQDTEGLARHAVQFAVGRLEDEDLDPQDFVIDPHLMVRGTTGPARS</sequence>
<dbReference type="InterPro" id="IPR028082">
    <property type="entry name" value="Peripla_BP_I"/>
</dbReference>
<reference evidence="5 6" key="1">
    <citation type="submission" date="2018-11" db="EMBL/GenBank/DDBJ databases">
        <title>Microbial catabolism of amino acid.</title>
        <authorList>
            <person name="Hibi M."/>
            <person name="Ogawa J."/>
        </authorList>
    </citation>
    <scope>NUCLEOTIDE SEQUENCE [LARGE SCALE GENOMIC DNA]</scope>
    <source>
        <strain evidence="5 6">C31-06</strain>
    </source>
</reference>
<dbReference type="AlphaFoldDB" id="A0A402C131"/>
<evidence type="ECO:0000256" key="2">
    <source>
        <dbReference type="ARBA" id="ARBA00023125"/>
    </source>
</evidence>
<dbReference type="InterPro" id="IPR010982">
    <property type="entry name" value="Lambda_DNA-bd_dom_sf"/>
</dbReference>
<evidence type="ECO:0000313" key="5">
    <source>
        <dbReference type="EMBL" id="GCE37323.1"/>
    </source>
</evidence>
<dbReference type="InterPro" id="IPR046335">
    <property type="entry name" value="LacI/GalR-like_sensor"/>
</dbReference>
<accession>A0A402C131</accession>
<dbReference type="EMBL" id="BHYM01000007">
    <property type="protein sequence ID" value="GCE37323.1"/>
    <property type="molecule type" value="Genomic_DNA"/>
</dbReference>
<dbReference type="SMART" id="SM00354">
    <property type="entry name" value="HTH_LACI"/>
    <property type="match status" value="1"/>
</dbReference>
<keyword evidence="3" id="KW-0804">Transcription</keyword>
<dbReference type="Gene3D" id="3.40.50.2300">
    <property type="match status" value="2"/>
</dbReference>
<dbReference type="CDD" id="cd01392">
    <property type="entry name" value="HTH_LacI"/>
    <property type="match status" value="1"/>
</dbReference>
<dbReference type="SUPFAM" id="SSF47413">
    <property type="entry name" value="lambda repressor-like DNA-binding domains"/>
    <property type="match status" value="1"/>
</dbReference>
<dbReference type="PANTHER" id="PTHR30146:SF109">
    <property type="entry name" value="HTH-TYPE TRANSCRIPTIONAL REGULATOR GALS"/>
    <property type="match status" value="1"/>
</dbReference>
<gene>
    <name evidence="5" type="ORF">Rhow_007567</name>
</gene>
<dbReference type="InterPro" id="IPR000843">
    <property type="entry name" value="HTH_LacI"/>
</dbReference>
<proteinExistence type="predicted"/>
<feature type="domain" description="HTH lacI-type" evidence="4">
    <location>
        <begin position="36"/>
        <end position="90"/>
    </location>
</feature>
<comment type="caution">
    <text evidence="5">The sequence shown here is derived from an EMBL/GenBank/DDBJ whole genome shotgun (WGS) entry which is preliminary data.</text>
</comment>
<evidence type="ECO:0000256" key="3">
    <source>
        <dbReference type="ARBA" id="ARBA00023163"/>
    </source>
</evidence>
<dbReference type="Pfam" id="PF13377">
    <property type="entry name" value="Peripla_BP_3"/>
    <property type="match status" value="1"/>
</dbReference>
<dbReference type="GO" id="GO:0000976">
    <property type="term" value="F:transcription cis-regulatory region binding"/>
    <property type="evidence" value="ECO:0007669"/>
    <property type="project" value="TreeGrafter"/>
</dbReference>
<protein>
    <submittedName>
        <fullName evidence="5">Predicted transcriptional regulator of the myo-inositol catabolic operon</fullName>
    </submittedName>
</protein>
<dbReference type="Proteomes" id="UP000287519">
    <property type="component" value="Unassembled WGS sequence"/>
</dbReference>
<organism evidence="5 6">
    <name type="scientific">Rhodococcus wratislaviensis</name>
    <name type="common">Tsukamurella wratislaviensis</name>
    <dbReference type="NCBI Taxonomy" id="44752"/>
    <lineage>
        <taxon>Bacteria</taxon>
        <taxon>Bacillati</taxon>
        <taxon>Actinomycetota</taxon>
        <taxon>Actinomycetes</taxon>
        <taxon>Mycobacteriales</taxon>
        <taxon>Nocardiaceae</taxon>
        <taxon>Rhodococcus</taxon>
    </lineage>
</organism>
<dbReference type="PROSITE" id="PS50932">
    <property type="entry name" value="HTH_LACI_2"/>
    <property type="match status" value="1"/>
</dbReference>
<keyword evidence="6" id="KW-1185">Reference proteome</keyword>
<dbReference type="Pfam" id="PF00356">
    <property type="entry name" value="LacI"/>
    <property type="match status" value="1"/>
</dbReference>
<name>A0A402C131_RHOWR</name>